<dbReference type="InterPro" id="IPR003439">
    <property type="entry name" value="ABC_transporter-like_ATP-bd"/>
</dbReference>
<dbReference type="InterPro" id="IPR050173">
    <property type="entry name" value="ABC_transporter_C-like"/>
</dbReference>
<dbReference type="InParanoid" id="B7Q4D6"/>
<dbReference type="EMBL" id="ABJB010442110">
    <property type="status" value="NOT_ANNOTATED_CDS"/>
    <property type="molecule type" value="Genomic_DNA"/>
</dbReference>
<dbReference type="Proteomes" id="UP000001555">
    <property type="component" value="Unassembled WGS sequence"/>
</dbReference>
<dbReference type="EMBL" id="DS854942">
    <property type="protein sequence ID" value="EEC13708.1"/>
    <property type="molecule type" value="Genomic_DNA"/>
</dbReference>
<evidence type="ECO:0000256" key="2">
    <source>
        <dbReference type="ARBA" id="ARBA00022840"/>
    </source>
</evidence>
<dbReference type="PANTHER" id="PTHR24223">
    <property type="entry name" value="ATP-BINDING CASSETTE SUB-FAMILY C"/>
    <property type="match status" value="1"/>
</dbReference>
<dbReference type="SUPFAM" id="SSF52540">
    <property type="entry name" value="P-loop containing nucleoside triphosphate hydrolases"/>
    <property type="match status" value="1"/>
</dbReference>
<reference evidence="4 6" key="1">
    <citation type="submission" date="2008-03" db="EMBL/GenBank/DDBJ databases">
        <title>Annotation of Ixodes scapularis.</title>
        <authorList>
            <consortium name="Ixodes scapularis Genome Project Consortium"/>
            <person name="Caler E."/>
            <person name="Hannick L.I."/>
            <person name="Bidwell S."/>
            <person name="Joardar V."/>
            <person name="Thiagarajan M."/>
            <person name="Amedeo P."/>
            <person name="Galinsky K.J."/>
            <person name="Schobel S."/>
            <person name="Inman J."/>
            <person name="Hostetler J."/>
            <person name="Miller J."/>
            <person name="Hammond M."/>
            <person name="Megy K."/>
            <person name="Lawson D."/>
            <person name="Kodira C."/>
            <person name="Sutton G."/>
            <person name="Meyer J."/>
            <person name="Hill C.A."/>
            <person name="Birren B."/>
            <person name="Nene V."/>
            <person name="Collins F."/>
            <person name="Alarcon-Chaidez F."/>
            <person name="Wikel S."/>
            <person name="Strausberg R."/>
        </authorList>
    </citation>
    <scope>NUCLEOTIDE SEQUENCE [LARGE SCALE GENOMIC DNA]</scope>
    <source>
        <strain evidence="6">Wikel</strain>
        <strain evidence="4">Wikel colony</strain>
    </source>
</reference>
<dbReference type="VEuPathDB" id="VectorBase:ISCW024708"/>
<evidence type="ECO:0000256" key="1">
    <source>
        <dbReference type="ARBA" id="ARBA00022741"/>
    </source>
</evidence>
<keyword evidence="6" id="KW-1185">Reference proteome</keyword>
<evidence type="ECO:0000259" key="3">
    <source>
        <dbReference type="PROSITE" id="PS50893"/>
    </source>
</evidence>
<dbReference type="HOGENOM" id="CLU_1361783_0_0_1"/>
<keyword evidence="1" id="KW-0547">Nucleotide-binding</keyword>
<dbReference type="AlphaFoldDB" id="B7Q4D6"/>
<feature type="domain" description="ABC transporter" evidence="3">
    <location>
        <begin position="13"/>
        <end position="200"/>
    </location>
</feature>
<dbReference type="GO" id="GO:0016887">
    <property type="term" value="F:ATP hydrolysis activity"/>
    <property type="evidence" value="ECO:0007669"/>
    <property type="project" value="InterPro"/>
</dbReference>
<evidence type="ECO:0000313" key="5">
    <source>
        <dbReference type="EnsemblMetazoa" id="ISCW024708-PA"/>
    </source>
</evidence>
<dbReference type="EMBL" id="ABJB010504544">
    <property type="status" value="NOT_ANNOTATED_CDS"/>
    <property type="molecule type" value="Genomic_DNA"/>
</dbReference>
<dbReference type="GO" id="GO:0005524">
    <property type="term" value="F:ATP binding"/>
    <property type="evidence" value="ECO:0007669"/>
    <property type="project" value="UniProtKB-KW"/>
</dbReference>
<accession>B7Q4D6</accession>
<sequence>MFLYYHLSPGAAVTLSQATFAWSKEDLPVLKDVNLNVKTGSLVAVVGSVGSGKSSLLSAVLGALEKMSGSVDVQVSGRTISAFCGTLGVRNHHDILGRRPVIGTCFGIVPGNISALHLPCPPPPQTTPFPEKNKKENKFIGGQKLRISLARAVFHDADVYLLDDPFSAVDIHVASHLFDHVVGPSGILKSKVIRSNIFPLA</sequence>
<proteinExistence type="predicted"/>
<dbReference type="InterPro" id="IPR027417">
    <property type="entry name" value="P-loop_NTPase"/>
</dbReference>
<name>B7Q4D6_IXOSC</name>
<keyword evidence="2" id="KW-0067">ATP-binding</keyword>
<dbReference type="EnsemblMetazoa" id="ISCW024708-RA">
    <property type="protein sequence ID" value="ISCW024708-PA"/>
    <property type="gene ID" value="ISCW024708"/>
</dbReference>
<dbReference type="VEuPathDB" id="VectorBase:ISCI024708"/>
<dbReference type="PaxDb" id="6945-B7Q4D6"/>
<evidence type="ECO:0000313" key="6">
    <source>
        <dbReference type="Proteomes" id="UP000001555"/>
    </source>
</evidence>
<organism>
    <name type="scientific">Ixodes scapularis</name>
    <name type="common">Black-legged tick</name>
    <name type="synonym">Deer tick</name>
    <dbReference type="NCBI Taxonomy" id="6945"/>
    <lineage>
        <taxon>Eukaryota</taxon>
        <taxon>Metazoa</taxon>
        <taxon>Ecdysozoa</taxon>
        <taxon>Arthropoda</taxon>
        <taxon>Chelicerata</taxon>
        <taxon>Arachnida</taxon>
        <taxon>Acari</taxon>
        <taxon>Parasitiformes</taxon>
        <taxon>Ixodida</taxon>
        <taxon>Ixodoidea</taxon>
        <taxon>Ixodidae</taxon>
        <taxon>Ixodinae</taxon>
        <taxon>Ixodes</taxon>
    </lineage>
</organism>
<gene>
    <name evidence="4" type="ORF">IscW_ISCW024708</name>
</gene>
<dbReference type="PANTHER" id="PTHR24223:SF415">
    <property type="entry name" value="FI20190P1"/>
    <property type="match status" value="1"/>
</dbReference>
<dbReference type="Gene3D" id="3.40.50.300">
    <property type="entry name" value="P-loop containing nucleotide triphosphate hydrolases"/>
    <property type="match status" value="2"/>
</dbReference>
<protein>
    <submittedName>
        <fullName evidence="4 5">Multidrug resistance protein, putative</fullName>
    </submittedName>
</protein>
<dbReference type="InterPro" id="IPR003593">
    <property type="entry name" value="AAA+_ATPase"/>
</dbReference>
<evidence type="ECO:0000313" key="4">
    <source>
        <dbReference type="EMBL" id="EEC13708.1"/>
    </source>
</evidence>
<dbReference type="PROSITE" id="PS50893">
    <property type="entry name" value="ABC_TRANSPORTER_2"/>
    <property type="match status" value="1"/>
</dbReference>
<dbReference type="Pfam" id="PF00005">
    <property type="entry name" value="ABC_tran"/>
    <property type="match status" value="1"/>
</dbReference>
<reference evidence="5" key="2">
    <citation type="submission" date="2020-05" db="UniProtKB">
        <authorList>
            <consortium name="EnsemblMetazoa"/>
        </authorList>
    </citation>
    <scope>IDENTIFICATION</scope>
    <source>
        <strain evidence="5">wikel</strain>
    </source>
</reference>
<dbReference type="SMART" id="SM00382">
    <property type="entry name" value="AAA"/>
    <property type="match status" value="1"/>
</dbReference>
<dbReference type="FunFam" id="3.40.50.300:FF:004204">
    <property type="entry name" value="Multidrug resistance protein, putative"/>
    <property type="match status" value="1"/>
</dbReference>